<dbReference type="Gene3D" id="3.90.550.10">
    <property type="entry name" value="Spore Coat Polysaccharide Biosynthesis Protein SpsA, Chain A"/>
    <property type="match status" value="1"/>
</dbReference>
<feature type="transmembrane region" description="Helical" evidence="4">
    <location>
        <begin position="295"/>
        <end position="315"/>
    </location>
</feature>
<evidence type="ECO:0000256" key="4">
    <source>
        <dbReference type="SAM" id="Phobius"/>
    </source>
</evidence>
<dbReference type="EMBL" id="CP060139">
    <property type="protein sequence ID" value="QNR23557.1"/>
    <property type="molecule type" value="Genomic_DNA"/>
</dbReference>
<dbReference type="Pfam" id="PF00535">
    <property type="entry name" value="Glycos_transf_2"/>
    <property type="match status" value="1"/>
</dbReference>
<accession>A0A7H0VCV9</accession>
<protein>
    <submittedName>
        <fullName evidence="6">Glycosyltransferase family 2 protein</fullName>
    </submittedName>
</protein>
<name>A0A7H0VCV9_9FLAO</name>
<keyword evidence="4" id="KW-0472">Membrane</keyword>
<evidence type="ECO:0000256" key="1">
    <source>
        <dbReference type="ARBA" id="ARBA00006739"/>
    </source>
</evidence>
<organism evidence="6 7">
    <name type="scientific">Croceimicrobium hydrocarbonivorans</name>
    <dbReference type="NCBI Taxonomy" id="2761580"/>
    <lineage>
        <taxon>Bacteria</taxon>
        <taxon>Pseudomonadati</taxon>
        <taxon>Bacteroidota</taxon>
        <taxon>Flavobacteriia</taxon>
        <taxon>Flavobacteriales</taxon>
        <taxon>Owenweeksiaceae</taxon>
        <taxon>Croceimicrobium</taxon>
    </lineage>
</organism>
<proteinExistence type="inferred from homology"/>
<sequence length="389" mass="44413">MIIELLFWLALALVFYTYLGYGILLFILVRIKRIFVKEKAFDSSFEPEVTLVIPAYNEQDYIADKAQNSLELDYPKDKLRILFITDGSTDNTPKILEGIEGVEVTHENIRAGKSAAENRAMTLVNTPIVVFCDANTYLNPACIRNLVRHYTDPKVGAVSGEKRVLSKGADTASAAGEGLYWKYESTLKKWDSELYTIVGAAGELISFRSELVQDLEADTILDDFVQTMRICQQGYRVKYEPESFAAETASDNVKEELKRKVRIAAGGWQSMARLLPILIPIPNPVLTFQYISHRVLRWSISALALPLIFVLNYFLIELGPLYEYLFYAQIAFYLLALLGWFLENRAIRVKALFVPYYFLMMNYAVFAGFFRWLKGSQKATWERAKRAKA</sequence>
<evidence type="ECO:0000313" key="6">
    <source>
        <dbReference type="EMBL" id="QNR23557.1"/>
    </source>
</evidence>
<dbReference type="GO" id="GO:0016757">
    <property type="term" value="F:glycosyltransferase activity"/>
    <property type="evidence" value="ECO:0007669"/>
    <property type="project" value="UniProtKB-KW"/>
</dbReference>
<gene>
    <name evidence="6" type="ORF">H4K34_14390</name>
</gene>
<dbReference type="KEGG" id="chyd:H4K34_14390"/>
<dbReference type="PANTHER" id="PTHR43630:SF1">
    <property type="entry name" value="POLY-BETA-1,6-N-ACETYL-D-GLUCOSAMINE SYNTHASE"/>
    <property type="match status" value="1"/>
</dbReference>
<keyword evidence="7" id="KW-1185">Reference proteome</keyword>
<evidence type="ECO:0000259" key="5">
    <source>
        <dbReference type="Pfam" id="PF00535"/>
    </source>
</evidence>
<keyword evidence="2" id="KW-0328">Glycosyltransferase</keyword>
<keyword evidence="3 6" id="KW-0808">Transferase</keyword>
<feature type="domain" description="Glycosyltransferase 2-like" evidence="5">
    <location>
        <begin position="51"/>
        <end position="212"/>
    </location>
</feature>
<feature type="transmembrane region" description="Helical" evidence="4">
    <location>
        <begin position="354"/>
        <end position="373"/>
    </location>
</feature>
<dbReference type="InterPro" id="IPR001173">
    <property type="entry name" value="Glyco_trans_2-like"/>
</dbReference>
<feature type="transmembrane region" description="Helical" evidence="4">
    <location>
        <begin position="6"/>
        <end position="29"/>
    </location>
</feature>
<evidence type="ECO:0000256" key="3">
    <source>
        <dbReference type="ARBA" id="ARBA00022679"/>
    </source>
</evidence>
<evidence type="ECO:0000256" key="2">
    <source>
        <dbReference type="ARBA" id="ARBA00022676"/>
    </source>
</evidence>
<evidence type="ECO:0000313" key="7">
    <source>
        <dbReference type="Proteomes" id="UP000516305"/>
    </source>
</evidence>
<dbReference type="AlphaFoldDB" id="A0A7H0VCV9"/>
<feature type="transmembrane region" description="Helical" evidence="4">
    <location>
        <begin position="321"/>
        <end position="342"/>
    </location>
</feature>
<dbReference type="RefSeq" id="WP_210758089.1">
    <property type="nucleotide sequence ID" value="NZ_CP060139.1"/>
</dbReference>
<dbReference type="InterPro" id="IPR029044">
    <property type="entry name" value="Nucleotide-diphossugar_trans"/>
</dbReference>
<dbReference type="SUPFAM" id="SSF53448">
    <property type="entry name" value="Nucleotide-diphospho-sugar transferases"/>
    <property type="match status" value="1"/>
</dbReference>
<dbReference type="PANTHER" id="PTHR43630">
    <property type="entry name" value="POLY-BETA-1,6-N-ACETYL-D-GLUCOSAMINE SYNTHASE"/>
    <property type="match status" value="1"/>
</dbReference>
<comment type="similarity">
    <text evidence="1">Belongs to the glycosyltransferase 2 family.</text>
</comment>
<dbReference type="CDD" id="cd06439">
    <property type="entry name" value="CESA_like_1"/>
    <property type="match status" value="1"/>
</dbReference>
<dbReference type="Proteomes" id="UP000516305">
    <property type="component" value="Chromosome"/>
</dbReference>
<keyword evidence="4" id="KW-0812">Transmembrane</keyword>
<reference evidence="6 7" key="1">
    <citation type="submission" date="2020-08" db="EMBL/GenBank/DDBJ databases">
        <title>Croceimicrobium hydrocarbonivorans gen. nov., sp. nov., a novel marine bacterium isolated from a bacterial consortium that degrades polyethylene terephthalate.</title>
        <authorList>
            <person name="Liu R."/>
        </authorList>
    </citation>
    <scope>NUCLEOTIDE SEQUENCE [LARGE SCALE GENOMIC DNA]</scope>
    <source>
        <strain evidence="6 7">A20-9</strain>
    </source>
</reference>
<keyword evidence="4" id="KW-1133">Transmembrane helix</keyword>